<dbReference type="GO" id="GO:0005886">
    <property type="term" value="C:plasma membrane"/>
    <property type="evidence" value="ECO:0007669"/>
    <property type="project" value="UniProtKB-SubCell"/>
</dbReference>
<reference evidence="12 13" key="1">
    <citation type="journal article" date="2016" name="Nat. Commun.">
        <title>Thousands of microbial genomes shed light on interconnected biogeochemical processes in an aquifer system.</title>
        <authorList>
            <person name="Anantharaman K."/>
            <person name="Brown C.T."/>
            <person name="Hug L.A."/>
            <person name="Sharon I."/>
            <person name="Castelle C.J."/>
            <person name="Probst A.J."/>
            <person name="Thomas B.C."/>
            <person name="Singh A."/>
            <person name="Wilkins M.J."/>
            <person name="Karaoz U."/>
            <person name="Brodie E.L."/>
            <person name="Williams K.H."/>
            <person name="Hubbard S.S."/>
            <person name="Banfield J.F."/>
        </authorList>
    </citation>
    <scope>NUCLEOTIDE SEQUENCE [LARGE SCALE GENOMIC DNA]</scope>
</reference>
<dbReference type="UniPathway" id="UPA00665"/>
<proteinExistence type="inferred from homology"/>
<dbReference type="PROSITE" id="PS00855">
    <property type="entry name" value="SPASE_II"/>
    <property type="match status" value="1"/>
</dbReference>
<evidence type="ECO:0000256" key="9">
    <source>
        <dbReference type="HAMAP-Rule" id="MF_00161"/>
    </source>
</evidence>
<evidence type="ECO:0000256" key="1">
    <source>
        <dbReference type="ARBA" id="ARBA00006139"/>
    </source>
</evidence>
<dbReference type="EMBL" id="MGDF01000071">
    <property type="protein sequence ID" value="OGL45978.1"/>
    <property type="molecule type" value="Genomic_DNA"/>
</dbReference>
<evidence type="ECO:0000256" key="8">
    <source>
        <dbReference type="ARBA" id="ARBA00023136"/>
    </source>
</evidence>
<keyword evidence="6 9" id="KW-0378">Hydrolase</keyword>
<feature type="transmembrane region" description="Helical" evidence="9">
    <location>
        <begin position="68"/>
        <end position="88"/>
    </location>
</feature>
<dbReference type="HAMAP" id="MF_00161">
    <property type="entry name" value="LspA"/>
    <property type="match status" value="1"/>
</dbReference>
<evidence type="ECO:0000256" key="11">
    <source>
        <dbReference type="RuleBase" id="RU004181"/>
    </source>
</evidence>
<dbReference type="PANTHER" id="PTHR33695:SF1">
    <property type="entry name" value="LIPOPROTEIN SIGNAL PEPTIDASE"/>
    <property type="match status" value="1"/>
</dbReference>
<dbReference type="InterPro" id="IPR001872">
    <property type="entry name" value="Peptidase_A8"/>
</dbReference>
<keyword evidence="8 9" id="KW-0472">Membrane</keyword>
<comment type="caution">
    <text evidence="9">Lacks conserved residue(s) required for the propagation of feature annotation.</text>
</comment>
<feature type="active site" evidence="9">
    <location>
        <position position="120"/>
    </location>
</feature>
<protein>
    <recommendedName>
        <fullName evidence="9">Lipoprotein signal peptidase</fullName>
        <ecNumber evidence="9">3.4.23.36</ecNumber>
    </recommendedName>
    <alternativeName>
        <fullName evidence="9">Prolipoprotein signal peptidase</fullName>
    </alternativeName>
    <alternativeName>
        <fullName evidence="9">Signal peptidase II</fullName>
        <shortName evidence="9">SPase II</shortName>
    </alternativeName>
</protein>
<comment type="pathway">
    <text evidence="9">Protein modification; lipoprotein biosynthesis (signal peptide cleavage).</text>
</comment>
<organism evidence="12 13">
    <name type="scientific">Candidatus Schekmanbacteria bacterium RBG_16_38_11</name>
    <dbReference type="NCBI Taxonomy" id="1817880"/>
    <lineage>
        <taxon>Bacteria</taxon>
        <taxon>Candidatus Schekmaniibacteriota</taxon>
    </lineage>
</organism>
<evidence type="ECO:0000256" key="7">
    <source>
        <dbReference type="ARBA" id="ARBA00022989"/>
    </source>
</evidence>
<keyword evidence="4 9" id="KW-0812">Transmembrane</keyword>
<keyword evidence="5 9" id="KW-0064">Aspartyl protease</keyword>
<evidence type="ECO:0000256" key="6">
    <source>
        <dbReference type="ARBA" id="ARBA00022801"/>
    </source>
</evidence>
<dbReference type="NCBIfam" id="TIGR00077">
    <property type="entry name" value="lspA"/>
    <property type="match status" value="1"/>
</dbReference>
<comment type="similarity">
    <text evidence="1 9 11">Belongs to the peptidase A8 family.</text>
</comment>
<name>A0A1F7RY41_9BACT</name>
<evidence type="ECO:0000256" key="4">
    <source>
        <dbReference type="ARBA" id="ARBA00022692"/>
    </source>
</evidence>
<dbReference type="AlphaFoldDB" id="A0A1F7RY41"/>
<evidence type="ECO:0000256" key="2">
    <source>
        <dbReference type="ARBA" id="ARBA00022475"/>
    </source>
</evidence>
<feature type="transmembrane region" description="Helical" evidence="9">
    <location>
        <begin position="95"/>
        <end position="113"/>
    </location>
</feature>
<feature type="active site" evidence="9">
    <location>
        <position position="138"/>
    </location>
</feature>
<keyword evidence="2 9" id="KW-1003">Cell membrane</keyword>
<comment type="function">
    <text evidence="9 10">This protein specifically catalyzes the removal of signal peptides from prolipoproteins.</text>
</comment>
<dbReference type="EC" id="3.4.23.36" evidence="9"/>
<evidence type="ECO:0000256" key="10">
    <source>
        <dbReference type="RuleBase" id="RU000594"/>
    </source>
</evidence>
<keyword evidence="7 9" id="KW-1133">Transmembrane helix</keyword>
<dbReference type="Proteomes" id="UP000178435">
    <property type="component" value="Unassembled WGS sequence"/>
</dbReference>
<dbReference type="GO" id="GO:0004190">
    <property type="term" value="F:aspartic-type endopeptidase activity"/>
    <property type="evidence" value="ECO:0007669"/>
    <property type="project" value="UniProtKB-UniRule"/>
</dbReference>
<comment type="subcellular location">
    <subcellularLocation>
        <location evidence="9">Cell membrane</location>
        <topology evidence="9">Multi-pass membrane protein</topology>
    </subcellularLocation>
</comment>
<keyword evidence="3 9" id="KW-0645">Protease</keyword>
<evidence type="ECO:0000256" key="3">
    <source>
        <dbReference type="ARBA" id="ARBA00022670"/>
    </source>
</evidence>
<evidence type="ECO:0000256" key="5">
    <source>
        <dbReference type="ARBA" id="ARBA00022750"/>
    </source>
</evidence>
<dbReference type="PANTHER" id="PTHR33695">
    <property type="entry name" value="LIPOPROTEIN SIGNAL PEPTIDASE"/>
    <property type="match status" value="1"/>
</dbReference>
<dbReference type="GO" id="GO:0006508">
    <property type="term" value="P:proteolysis"/>
    <property type="evidence" value="ECO:0007669"/>
    <property type="project" value="UniProtKB-KW"/>
</dbReference>
<feature type="transmembrane region" description="Helical" evidence="9">
    <location>
        <begin position="133"/>
        <end position="153"/>
    </location>
</feature>
<comment type="caution">
    <text evidence="12">The sequence shown here is derived from an EMBL/GenBank/DDBJ whole genome shotgun (WGS) entry which is preliminary data.</text>
</comment>
<evidence type="ECO:0000313" key="12">
    <source>
        <dbReference type="EMBL" id="OGL45978.1"/>
    </source>
</evidence>
<evidence type="ECO:0000313" key="13">
    <source>
        <dbReference type="Proteomes" id="UP000178435"/>
    </source>
</evidence>
<sequence>MKNRIIIILIFIVSLTLDQISKYIIQTKMILHQSITISENFFHITYILNKGAAFGLFSNNSESFRTPFFIIVSIIAISGLLYFFIAFAKESRLNQIALTLILSGAVGNLVDRLTLGVVRDFIDVHWYDLHWPAFNFADTSICIGTGLLILNLYRQDLKKGL</sequence>
<accession>A0A1F7RY41</accession>
<comment type="catalytic activity">
    <reaction evidence="9 10">
        <text>Release of signal peptides from bacterial membrane prolipoproteins. Hydrolyzes -Xaa-Yaa-Zaa-|-(S,diacylglyceryl)Cys-, in which Xaa is hydrophobic (preferably Leu), and Yaa (Ala or Ser) and Zaa (Gly or Ala) have small, neutral side chains.</text>
        <dbReference type="EC" id="3.4.23.36"/>
    </reaction>
</comment>
<gene>
    <name evidence="9" type="primary">lspA</name>
    <name evidence="12" type="ORF">A2149_05990</name>
</gene>
<dbReference type="PRINTS" id="PR00781">
    <property type="entry name" value="LIPOSIGPTASE"/>
</dbReference>
<dbReference type="Pfam" id="PF01252">
    <property type="entry name" value="Peptidase_A8"/>
    <property type="match status" value="1"/>
</dbReference>